<protein>
    <submittedName>
        <fullName evidence="8">Two component transcriptional regulator, LuxR family</fullName>
    </submittedName>
</protein>
<dbReference type="Pfam" id="PF00072">
    <property type="entry name" value="Response_reg"/>
    <property type="match status" value="1"/>
</dbReference>
<dbReference type="PRINTS" id="PR00038">
    <property type="entry name" value="HTHLUXR"/>
</dbReference>
<sequence>MIGDVRVLVVDDQALIRAGLRGVLESEPGITVVGEAGDGDGAVRRVREGGVDVVLMDLRMPRVDGVEATRRLTADPGASRGVAVLVLTTFETDEHVLSAVAAGARGYLGKDSPPEALIDAVRVVARGETLLSARAMTALAAHATRAVAPPPPPRSSLDPLTDREREVVLLVARGLSNDQIAARLVISPLTAKTHVNRAMTKLGVRDRAALVVTVHSSGLLDAR</sequence>
<evidence type="ECO:0000313" key="9">
    <source>
        <dbReference type="Proteomes" id="UP001206128"/>
    </source>
</evidence>
<dbReference type="InterPro" id="IPR011006">
    <property type="entry name" value="CheY-like_superfamily"/>
</dbReference>
<dbReference type="PROSITE" id="PS50043">
    <property type="entry name" value="HTH_LUXR_2"/>
    <property type="match status" value="1"/>
</dbReference>
<keyword evidence="2" id="KW-0805">Transcription regulation</keyword>
<dbReference type="AlphaFoldDB" id="A0AAE3GGK0"/>
<dbReference type="InterPro" id="IPR001789">
    <property type="entry name" value="Sig_transdc_resp-reg_receiver"/>
</dbReference>
<dbReference type="CDD" id="cd17535">
    <property type="entry name" value="REC_NarL-like"/>
    <property type="match status" value="1"/>
</dbReference>
<evidence type="ECO:0000259" key="7">
    <source>
        <dbReference type="PROSITE" id="PS50110"/>
    </source>
</evidence>
<evidence type="ECO:0000256" key="3">
    <source>
        <dbReference type="ARBA" id="ARBA00023125"/>
    </source>
</evidence>
<keyword evidence="4" id="KW-0804">Transcription</keyword>
<evidence type="ECO:0000256" key="4">
    <source>
        <dbReference type="ARBA" id="ARBA00023163"/>
    </source>
</evidence>
<dbReference type="EMBL" id="JAMTCK010000011">
    <property type="protein sequence ID" value="MCP2167851.1"/>
    <property type="molecule type" value="Genomic_DNA"/>
</dbReference>
<dbReference type="Pfam" id="PF00196">
    <property type="entry name" value="GerE"/>
    <property type="match status" value="1"/>
</dbReference>
<evidence type="ECO:0000256" key="1">
    <source>
        <dbReference type="ARBA" id="ARBA00022553"/>
    </source>
</evidence>
<keyword evidence="1 5" id="KW-0597">Phosphoprotein</keyword>
<dbReference type="PROSITE" id="PS50110">
    <property type="entry name" value="RESPONSE_REGULATORY"/>
    <property type="match status" value="1"/>
</dbReference>
<evidence type="ECO:0000256" key="5">
    <source>
        <dbReference type="PROSITE-ProRule" id="PRU00169"/>
    </source>
</evidence>
<name>A0AAE3GGK0_9PSEU</name>
<dbReference type="Proteomes" id="UP001206128">
    <property type="component" value="Unassembled WGS sequence"/>
</dbReference>
<dbReference type="Gene3D" id="3.40.50.2300">
    <property type="match status" value="1"/>
</dbReference>
<dbReference type="RefSeq" id="WP_253775126.1">
    <property type="nucleotide sequence ID" value="NZ_JAMTCK010000011.1"/>
</dbReference>
<keyword evidence="3" id="KW-0238">DNA-binding</keyword>
<feature type="modified residue" description="4-aspartylphosphate" evidence="5">
    <location>
        <position position="57"/>
    </location>
</feature>
<evidence type="ECO:0000313" key="8">
    <source>
        <dbReference type="EMBL" id="MCP2167851.1"/>
    </source>
</evidence>
<proteinExistence type="predicted"/>
<accession>A0AAE3GGK0</accession>
<dbReference type="InterPro" id="IPR058245">
    <property type="entry name" value="NreC/VraR/RcsB-like_REC"/>
</dbReference>
<dbReference type="SUPFAM" id="SSF52172">
    <property type="entry name" value="CheY-like"/>
    <property type="match status" value="1"/>
</dbReference>
<dbReference type="GO" id="GO:0006355">
    <property type="term" value="P:regulation of DNA-templated transcription"/>
    <property type="evidence" value="ECO:0007669"/>
    <property type="project" value="InterPro"/>
</dbReference>
<gene>
    <name evidence="8" type="ORF">LX83_004724</name>
</gene>
<keyword evidence="9" id="KW-1185">Reference proteome</keyword>
<feature type="domain" description="Response regulatory" evidence="7">
    <location>
        <begin position="6"/>
        <end position="125"/>
    </location>
</feature>
<dbReference type="InterPro" id="IPR039420">
    <property type="entry name" value="WalR-like"/>
</dbReference>
<reference evidence="8" key="1">
    <citation type="submission" date="2022-06" db="EMBL/GenBank/DDBJ databases">
        <title>Genomic Encyclopedia of Archaeal and Bacterial Type Strains, Phase II (KMG-II): from individual species to whole genera.</title>
        <authorList>
            <person name="Goeker M."/>
        </authorList>
    </citation>
    <scope>NUCLEOTIDE SEQUENCE</scope>
    <source>
        <strain evidence="8">DSM 43935</strain>
    </source>
</reference>
<dbReference type="SUPFAM" id="SSF46894">
    <property type="entry name" value="C-terminal effector domain of the bipartite response regulators"/>
    <property type="match status" value="1"/>
</dbReference>
<organism evidence="8 9">
    <name type="scientific">Goodfellowiella coeruleoviolacea</name>
    <dbReference type="NCBI Taxonomy" id="334858"/>
    <lineage>
        <taxon>Bacteria</taxon>
        <taxon>Bacillati</taxon>
        <taxon>Actinomycetota</taxon>
        <taxon>Actinomycetes</taxon>
        <taxon>Pseudonocardiales</taxon>
        <taxon>Pseudonocardiaceae</taxon>
        <taxon>Goodfellowiella</taxon>
    </lineage>
</organism>
<dbReference type="InterPro" id="IPR016032">
    <property type="entry name" value="Sig_transdc_resp-reg_C-effctor"/>
</dbReference>
<feature type="domain" description="HTH luxR-type" evidence="6">
    <location>
        <begin position="153"/>
        <end position="218"/>
    </location>
</feature>
<evidence type="ECO:0000259" key="6">
    <source>
        <dbReference type="PROSITE" id="PS50043"/>
    </source>
</evidence>
<dbReference type="GO" id="GO:0000160">
    <property type="term" value="P:phosphorelay signal transduction system"/>
    <property type="evidence" value="ECO:0007669"/>
    <property type="project" value="InterPro"/>
</dbReference>
<dbReference type="InterPro" id="IPR000792">
    <property type="entry name" value="Tscrpt_reg_LuxR_C"/>
</dbReference>
<dbReference type="PANTHER" id="PTHR43214">
    <property type="entry name" value="TWO-COMPONENT RESPONSE REGULATOR"/>
    <property type="match status" value="1"/>
</dbReference>
<evidence type="ECO:0000256" key="2">
    <source>
        <dbReference type="ARBA" id="ARBA00023015"/>
    </source>
</evidence>
<dbReference type="GO" id="GO:0003677">
    <property type="term" value="F:DNA binding"/>
    <property type="evidence" value="ECO:0007669"/>
    <property type="project" value="UniProtKB-KW"/>
</dbReference>
<dbReference type="CDD" id="cd06170">
    <property type="entry name" value="LuxR_C_like"/>
    <property type="match status" value="1"/>
</dbReference>
<comment type="caution">
    <text evidence="8">The sequence shown here is derived from an EMBL/GenBank/DDBJ whole genome shotgun (WGS) entry which is preliminary data.</text>
</comment>
<dbReference type="PANTHER" id="PTHR43214:SF24">
    <property type="entry name" value="TRANSCRIPTIONAL REGULATORY PROTEIN NARL-RELATED"/>
    <property type="match status" value="1"/>
</dbReference>
<dbReference type="SMART" id="SM00421">
    <property type="entry name" value="HTH_LUXR"/>
    <property type="match status" value="1"/>
</dbReference>
<dbReference type="SMART" id="SM00448">
    <property type="entry name" value="REC"/>
    <property type="match status" value="1"/>
</dbReference>